<dbReference type="Pfam" id="PF13424">
    <property type="entry name" value="TPR_12"/>
    <property type="match status" value="1"/>
</dbReference>
<keyword evidence="4" id="KW-1133">Transmembrane helix</keyword>
<dbReference type="Proteomes" id="UP001152049">
    <property type="component" value="Unassembled WGS sequence"/>
</dbReference>
<sequence>MSAGFIHWQRCLALLPHAEEILSLDTGLRDPDRMMEQRKMLHNMGIYDYNRGRYDSALTYFDQAKSIDNEFVDYVEESFSIDTWIIQLLSKLGESELAKKSAVMLLNNLINRDPGQIRADYCCGLLEKLARVVLDSGDPKTAELLSQWVLSMLLPRYSMLETLSFDAKWTLAKAINLQGEPEQAETLFRQAIDGKNRLLGQDHIDTLNTTVDLAQCLADQGRYDEAWEQFSKAREALERFPDQEKLGAQRVQSQWDEAIAISKQHGLPRLKRNLHTMWRRAKRRIVGSPRARLEFSPPTSWFTFLWKGLLRLLSYMVLMVLGFFTMLMLGANRILREKEKSQA</sequence>
<dbReference type="EMBL" id="JAOQAZ010000018">
    <property type="protein sequence ID" value="KAJ4256810.1"/>
    <property type="molecule type" value="Genomic_DNA"/>
</dbReference>
<accession>A0A9W8RUS1</accession>
<feature type="repeat" description="TPR" evidence="3">
    <location>
        <begin position="38"/>
        <end position="71"/>
    </location>
</feature>
<evidence type="ECO:0000256" key="1">
    <source>
        <dbReference type="ARBA" id="ARBA00022737"/>
    </source>
</evidence>
<dbReference type="InterPro" id="IPR019734">
    <property type="entry name" value="TPR_rpt"/>
</dbReference>
<feature type="transmembrane region" description="Helical" evidence="4">
    <location>
        <begin position="312"/>
        <end position="331"/>
    </location>
</feature>
<evidence type="ECO:0008006" key="7">
    <source>
        <dbReference type="Google" id="ProtNLM"/>
    </source>
</evidence>
<evidence type="ECO:0000313" key="6">
    <source>
        <dbReference type="Proteomes" id="UP001152049"/>
    </source>
</evidence>
<protein>
    <recommendedName>
        <fullName evidence="7">Tetratricopeptide repeat protein</fullName>
    </recommendedName>
</protein>
<dbReference type="OrthoDB" id="626167at2759"/>
<evidence type="ECO:0000256" key="4">
    <source>
        <dbReference type="SAM" id="Phobius"/>
    </source>
</evidence>
<proteinExistence type="predicted"/>
<organism evidence="5 6">
    <name type="scientific">Fusarium torreyae</name>
    <dbReference type="NCBI Taxonomy" id="1237075"/>
    <lineage>
        <taxon>Eukaryota</taxon>
        <taxon>Fungi</taxon>
        <taxon>Dikarya</taxon>
        <taxon>Ascomycota</taxon>
        <taxon>Pezizomycotina</taxon>
        <taxon>Sordariomycetes</taxon>
        <taxon>Hypocreomycetidae</taxon>
        <taxon>Hypocreales</taxon>
        <taxon>Nectriaceae</taxon>
        <taxon>Fusarium</taxon>
    </lineage>
</organism>
<keyword evidence="4" id="KW-0812">Transmembrane</keyword>
<dbReference type="PROSITE" id="PS50005">
    <property type="entry name" value="TPR"/>
    <property type="match status" value="1"/>
</dbReference>
<dbReference type="Pfam" id="PF13374">
    <property type="entry name" value="TPR_10"/>
    <property type="match status" value="1"/>
</dbReference>
<keyword evidence="1" id="KW-0677">Repeat</keyword>
<keyword evidence="2 3" id="KW-0802">TPR repeat</keyword>
<keyword evidence="4" id="KW-0472">Membrane</keyword>
<dbReference type="PANTHER" id="PTHR45641:SF19">
    <property type="entry name" value="NEPHROCYSTIN-3"/>
    <property type="match status" value="1"/>
</dbReference>
<dbReference type="InterPro" id="IPR011990">
    <property type="entry name" value="TPR-like_helical_dom_sf"/>
</dbReference>
<reference evidence="5" key="1">
    <citation type="submission" date="2022-09" db="EMBL/GenBank/DDBJ databases">
        <title>Fusarium specimens isolated from Avocado Roots.</title>
        <authorList>
            <person name="Stajich J."/>
            <person name="Roper C."/>
            <person name="Heimlech-Rivalta G."/>
        </authorList>
    </citation>
    <scope>NUCLEOTIDE SEQUENCE</scope>
    <source>
        <strain evidence="5">CF00136</strain>
    </source>
</reference>
<dbReference type="PANTHER" id="PTHR45641">
    <property type="entry name" value="TETRATRICOPEPTIDE REPEAT PROTEIN (AFU_ORTHOLOGUE AFUA_6G03870)"/>
    <property type="match status" value="1"/>
</dbReference>
<evidence type="ECO:0000256" key="2">
    <source>
        <dbReference type="ARBA" id="ARBA00022803"/>
    </source>
</evidence>
<name>A0A9W8RUS1_9HYPO</name>
<dbReference type="AlphaFoldDB" id="A0A9W8RUS1"/>
<dbReference type="Gene3D" id="1.25.40.10">
    <property type="entry name" value="Tetratricopeptide repeat domain"/>
    <property type="match status" value="2"/>
</dbReference>
<gene>
    <name evidence="5" type="ORF">NW762_008906</name>
</gene>
<evidence type="ECO:0000256" key="3">
    <source>
        <dbReference type="PROSITE-ProRule" id="PRU00339"/>
    </source>
</evidence>
<keyword evidence="6" id="KW-1185">Reference proteome</keyword>
<evidence type="ECO:0000313" key="5">
    <source>
        <dbReference type="EMBL" id="KAJ4256810.1"/>
    </source>
</evidence>
<dbReference type="SUPFAM" id="SSF48452">
    <property type="entry name" value="TPR-like"/>
    <property type="match status" value="1"/>
</dbReference>
<comment type="caution">
    <text evidence="5">The sequence shown here is derived from an EMBL/GenBank/DDBJ whole genome shotgun (WGS) entry which is preliminary data.</text>
</comment>